<dbReference type="KEGG" id="vg:77932014"/>
<keyword evidence="2" id="KW-1185">Reference proteome</keyword>
<dbReference type="EMBL" id="MH910037">
    <property type="protein sequence ID" value="AYR01017.1"/>
    <property type="molecule type" value="Genomic_DNA"/>
</dbReference>
<protein>
    <submittedName>
        <fullName evidence="1">Uncharacterized protein</fullName>
    </submittedName>
</protein>
<name>A0A3G3M4H3_9CAUD</name>
<evidence type="ECO:0000313" key="2">
    <source>
        <dbReference type="Proteomes" id="UP000279087"/>
    </source>
</evidence>
<evidence type="ECO:0000313" key="1">
    <source>
        <dbReference type="EMBL" id="AYR01017.1"/>
    </source>
</evidence>
<gene>
    <name evidence="1" type="primary">48</name>
    <name evidence="1" type="ORF">PBI_ISOLDE_48</name>
</gene>
<proteinExistence type="predicted"/>
<accession>A0A3G3M4H3</accession>
<reference evidence="1 2" key="1">
    <citation type="submission" date="2018-09" db="EMBL/GenBank/DDBJ databases">
        <authorList>
            <person name="Zack K."/>
            <person name="Stoner T.H."/>
            <person name="Garlena R.A."/>
            <person name="Russell D.A."/>
            <person name="Pope W.H."/>
            <person name="Jacobs-Sera D."/>
            <person name="Hatfull G.F."/>
        </authorList>
    </citation>
    <scope>NUCLEOTIDE SEQUENCE [LARGE SCALE GENOMIC DNA]</scope>
</reference>
<dbReference type="Proteomes" id="UP000279087">
    <property type="component" value="Segment"/>
</dbReference>
<sequence length="130" mass="14751">MTAVSDRIQATVRKEDGPRPYLAWCDFCQDGVRHQTKARAGEWADGHNAKEHAICDVCGVDHATTWADLSHGIIRLMLHAQERITWQEWPINGDMIARHRKGILGPALLFSWADPEDIDWDHVNSKRGEA</sequence>
<dbReference type="RefSeq" id="YP_010656137.1">
    <property type="nucleotide sequence ID" value="NC_070835.1"/>
</dbReference>
<organism evidence="1 2">
    <name type="scientific">Arthrobacter phage Isolde</name>
    <dbReference type="NCBI Taxonomy" id="2419610"/>
    <lineage>
        <taxon>Viruses</taxon>
        <taxon>Duplodnaviria</taxon>
        <taxon>Heunggongvirae</taxon>
        <taxon>Uroviricota</taxon>
        <taxon>Caudoviricetes</taxon>
        <taxon>Isoldevirus</taxon>
        <taxon>Isoldevirus isolde</taxon>
    </lineage>
</organism>
<dbReference type="GeneID" id="77932014"/>